<dbReference type="InterPro" id="IPR000073">
    <property type="entry name" value="AB_hydrolase_1"/>
</dbReference>
<evidence type="ECO:0000313" key="3">
    <source>
        <dbReference type="EMBL" id="GAP86890.1"/>
    </source>
</evidence>
<protein>
    <submittedName>
        <fullName evidence="3">Putative n-terminal domain protein</fullName>
    </submittedName>
</protein>
<dbReference type="ESTHER" id="rosne-a0a1w2tfp3">
    <property type="family name" value="Thiohydrolase"/>
</dbReference>
<dbReference type="PANTHER" id="PTHR47751:SF2">
    <property type="entry name" value="DLTD N-TERMINAL DOMAIN PROTEIN (AFU_ORTHOLOGUE AFUA_8G00380)-RELATED"/>
    <property type="match status" value="1"/>
</dbReference>
<dbReference type="Gene3D" id="3.40.50.1820">
    <property type="entry name" value="alpha/beta hydrolase"/>
    <property type="match status" value="1"/>
</dbReference>
<proteinExistence type="inferred from homology"/>
<organism evidence="3">
    <name type="scientific">Rosellinia necatrix</name>
    <name type="common">White root-rot fungus</name>
    <dbReference type="NCBI Taxonomy" id="77044"/>
    <lineage>
        <taxon>Eukaryota</taxon>
        <taxon>Fungi</taxon>
        <taxon>Dikarya</taxon>
        <taxon>Ascomycota</taxon>
        <taxon>Pezizomycotina</taxon>
        <taxon>Sordariomycetes</taxon>
        <taxon>Xylariomycetidae</taxon>
        <taxon>Xylariales</taxon>
        <taxon>Xylariaceae</taxon>
        <taxon>Rosellinia</taxon>
    </lineage>
</organism>
<dbReference type="Gene3D" id="1.10.10.800">
    <property type="match status" value="1"/>
</dbReference>
<dbReference type="PANTHER" id="PTHR47751">
    <property type="entry name" value="SUPERFAMILY HYDROLASE, PUTATIVE (AFU_ORTHOLOGUE AFUA_2G16580)-RELATED"/>
    <property type="match status" value="1"/>
</dbReference>
<comment type="similarity">
    <text evidence="1">Belongs to the polyketide transferase af380 family.</text>
</comment>
<gene>
    <name evidence="3" type="ORF">SAMD00023353_2400310</name>
</gene>
<feature type="domain" description="AB hydrolase-1" evidence="2">
    <location>
        <begin position="47"/>
        <end position="276"/>
    </location>
</feature>
<evidence type="ECO:0000259" key="2">
    <source>
        <dbReference type="Pfam" id="PF12697"/>
    </source>
</evidence>
<dbReference type="InterPro" id="IPR029058">
    <property type="entry name" value="AB_hydrolase_fold"/>
</dbReference>
<dbReference type="OMA" id="PNYENRT"/>
<dbReference type="SUPFAM" id="SSF53474">
    <property type="entry name" value="alpha/beta-Hydrolases"/>
    <property type="match status" value="1"/>
</dbReference>
<sequence length="300" mass="33029">MPECQEVEFKTLSGLTLRGALYVGGHKCPAVIMTPGFNVTRDVLLPRIAQYFQQHGITALVYDPRSVGSSDGTPRNDIDPAEQARDYHDALTFLKSDERIDADRIAFWGFSFSGTVALTAAALDKRARLVVAVCPLTQWHLDEGRWRGVMSKAMQDRESRIRGNAPFSVPMITSRGDNPAGFSAGLGEAELSLVAEATEKIPGFNVNTTIQTYYNIMAWSPFKALRFLPPTPVLLVTPEDDMISPAANQRALIYDAIGGDDKRMHLVAGKGHMDVLDGDSFESVMEVQISFIRQHLDNLA</sequence>
<accession>A0A1W2TFP3</accession>
<evidence type="ECO:0000313" key="4">
    <source>
        <dbReference type="Proteomes" id="UP000054516"/>
    </source>
</evidence>
<dbReference type="InterPro" id="IPR051411">
    <property type="entry name" value="Polyketide_trans_af380"/>
</dbReference>
<reference evidence="3" key="1">
    <citation type="submission" date="2016-03" db="EMBL/GenBank/DDBJ databases">
        <title>Draft genome sequence of Rosellinia necatrix.</title>
        <authorList>
            <person name="Kanematsu S."/>
        </authorList>
    </citation>
    <scope>NUCLEOTIDE SEQUENCE [LARGE SCALE GENOMIC DNA]</scope>
    <source>
        <strain evidence="3">W97</strain>
    </source>
</reference>
<dbReference type="OrthoDB" id="2498029at2759"/>
<dbReference type="AlphaFoldDB" id="A0A1W2TFP3"/>
<evidence type="ECO:0000256" key="1">
    <source>
        <dbReference type="ARBA" id="ARBA00029464"/>
    </source>
</evidence>
<dbReference type="STRING" id="77044.A0A1W2TFP3"/>
<dbReference type="EMBL" id="DF977469">
    <property type="protein sequence ID" value="GAP86890.1"/>
    <property type="molecule type" value="Genomic_DNA"/>
</dbReference>
<dbReference type="Pfam" id="PF12697">
    <property type="entry name" value="Abhydrolase_6"/>
    <property type="match status" value="1"/>
</dbReference>
<keyword evidence="4" id="KW-1185">Reference proteome</keyword>
<dbReference type="Proteomes" id="UP000054516">
    <property type="component" value="Unassembled WGS sequence"/>
</dbReference>
<name>A0A1W2TFP3_ROSNE</name>